<evidence type="ECO:0000259" key="2">
    <source>
        <dbReference type="Pfam" id="PF17223"/>
    </source>
</evidence>
<organism evidence="3 4">
    <name type="scientific">Lepeophtheirus salmonis</name>
    <name type="common">Salmon louse</name>
    <name type="synonym">Caligus salmonis</name>
    <dbReference type="NCBI Taxonomy" id="72036"/>
    <lineage>
        <taxon>Eukaryota</taxon>
        <taxon>Metazoa</taxon>
        <taxon>Ecdysozoa</taxon>
        <taxon>Arthropoda</taxon>
        <taxon>Crustacea</taxon>
        <taxon>Multicrustacea</taxon>
        <taxon>Hexanauplia</taxon>
        <taxon>Copepoda</taxon>
        <taxon>Siphonostomatoida</taxon>
        <taxon>Caligidae</taxon>
        <taxon>Lepeophtheirus</taxon>
    </lineage>
</organism>
<protein>
    <submittedName>
        <fullName evidence="3">(salmon louse) hypothetical protein</fullName>
    </submittedName>
</protein>
<dbReference type="Pfam" id="PF17223">
    <property type="entry name" value="CPCFC"/>
    <property type="match status" value="1"/>
</dbReference>
<dbReference type="InterPro" id="IPR033778">
    <property type="entry name" value="CPCFC"/>
</dbReference>
<evidence type="ECO:0000256" key="1">
    <source>
        <dbReference type="SAM" id="SignalP"/>
    </source>
</evidence>
<gene>
    <name evidence="3" type="ORF">LSAA_6149</name>
</gene>
<keyword evidence="1" id="KW-0732">Signal</keyword>
<dbReference type="EMBL" id="HG994581">
    <property type="protein sequence ID" value="CAF2864325.1"/>
    <property type="molecule type" value="Genomic_DNA"/>
</dbReference>
<name>A0A7R8CMD5_LEPSM</name>
<feature type="domain" description="Cuticle protein CPCFC" evidence="2">
    <location>
        <begin position="25"/>
        <end position="40"/>
    </location>
</feature>
<dbReference type="OrthoDB" id="8186685at2759"/>
<sequence length="153" mass="15476">MISKILCTLSAVMAVSFAAPTLVNYPAGLTAAECPNFPFCGPSPADFATPGLAAHAAAEAKVPGIIEHARAEAEVIAAQAPKPDLRGHSAAEQEVRRLENELIAIQRAEAALAPAQAHFAAARPTSNFVGLVGPSGVVGPSGLVGPAGPLAFY</sequence>
<evidence type="ECO:0000313" key="3">
    <source>
        <dbReference type="EMBL" id="CAF2864325.1"/>
    </source>
</evidence>
<evidence type="ECO:0000313" key="4">
    <source>
        <dbReference type="Proteomes" id="UP000675881"/>
    </source>
</evidence>
<feature type="chain" id="PRO_5035236983" evidence="1">
    <location>
        <begin position="19"/>
        <end position="153"/>
    </location>
</feature>
<dbReference type="AlphaFoldDB" id="A0A7R8CMD5"/>
<accession>A0A7R8CMD5</accession>
<dbReference type="GO" id="GO:0042302">
    <property type="term" value="F:structural constituent of cuticle"/>
    <property type="evidence" value="ECO:0007669"/>
    <property type="project" value="InterPro"/>
</dbReference>
<keyword evidence="4" id="KW-1185">Reference proteome</keyword>
<feature type="signal peptide" evidence="1">
    <location>
        <begin position="1"/>
        <end position="18"/>
    </location>
</feature>
<proteinExistence type="predicted"/>
<reference evidence="3" key="1">
    <citation type="submission" date="2021-02" db="EMBL/GenBank/DDBJ databases">
        <authorList>
            <person name="Bekaert M."/>
        </authorList>
    </citation>
    <scope>NUCLEOTIDE SEQUENCE</scope>
    <source>
        <strain evidence="3">IoA-00</strain>
    </source>
</reference>
<dbReference type="Proteomes" id="UP000675881">
    <property type="component" value="Chromosome 2"/>
</dbReference>